<dbReference type="CDD" id="cd12841">
    <property type="entry name" value="TM_EphA1"/>
    <property type="match status" value="1"/>
</dbReference>
<accession>A0A0F7ZN86</accession>
<dbReference type="OrthoDB" id="3630276at2759"/>
<dbReference type="AlphaFoldDB" id="A0A0F7ZN86"/>
<evidence type="ECO:0000256" key="2">
    <source>
        <dbReference type="SAM" id="Phobius"/>
    </source>
</evidence>
<evidence type="ECO:0000313" key="3">
    <source>
        <dbReference type="EMBL" id="KJZ73315.1"/>
    </source>
</evidence>
<protein>
    <submittedName>
        <fullName evidence="3">Uncharacterized protein</fullName>
    </submittedName>
</protein>
<reference evidence="3 4" key="1">
    <citation type="journal article" date="2014" name="Genome Biol. Evol.">
        <title>Comparative genomics and transcriptomics analyses reveal divergent lifestyle features of nematode endoparasitic fungus Hirsutella minnesotensis.</title>
        <authorList>
            <person name="Lai Y."/>
            <person name="Liu K."/>
            <person name="Zhang X."/>
            <person name="Zhang X."/>
            <person name="Li K."/>
            <person name="Wang N."/>
            <person name="Shu C."/>
            <person name="Wu Y."/>
            <person name="Wang C."/>
            <person name="Bushley K.E."/>
            <person name="Xiang M."/>
            <person name="Liu X."/>
        </authorList>
    </citation>
    <scope>NUCLEOTIDE SEQUENCE [LARGE SCALE GENOMIC DNA]</scope>
    <source>
        <strain evidence="3 4">3608</strain>
    </source>
</reference>
<keyword evidence="4" id="KW-1185">Reference proteome</keyword>
<gene>
    <name evidence="3" type="ORF">HIM_07319</name>
</gene>
<feature type="transmembrane region" description="Helical" evidence="2">
    <location>
        <begin position="119"/>
        <end position="142"/>
    </location>
</feature>
<keyword evidence="2" id="KW-0472">Membrane</keyword>
<evidence type="ECO:0000313" key="4">
    <source>
        <dbReference type="Proteomes" id="UP000054481"/>
    </source>
</evidence>
<dbReference type="Proteomes" id="UP000054481">
    <property type="component" value="Unassembled WGS sequence"/>
</dbReference>
<dbReference type="EMBL" id="KQ030536">
    <property type="protein sequence ID" value="KJZ73315.1"/>
    <property type="molecule type" value="Genomic_DNA"/>
</dbReference>
<name>A0A0F7ZN86_9HYPO</name>
<keyword evidence="2" id="KW-0812">Transmembrane</keyword>
<proteinExistence type="predicted"/>
<evidence type="ECO:0000256" key="1">
    <source>
        <dbReference type="SAM" id="MobiDB-lite"/>
    </source>
</evidence>
<feature type="compositionally biased region" description="Polar residues" evidence="1">
    <location>
        <begin position="189"/>
        <end position="198"/>
    </location>
</feature>
<feature type="region of interest" description="Disordered" evidence="1">
    <location>
        <begin position="164"/>
        <end position="198"/>
    </location>
</feature>
<organism evidence="3 4">
    <name type="scientific">Hirsutella minnesotensis 3608</name>
    <dbReference type="NCBI Taxonomy" id="1043627"/>
    <lineage>
        <taxon>Eukaryota</taxon>
        <taxon>Fungi</taxon>
        <taxon>Dikarya</taxon>
        <taxon>Ascomycota</taxon>
        <taxon>Pezizomycotina</taxon>
        <taxon>Sordariomycetes</taxon>
        <taxon>Hypocreomycetidae</taxon>
        <taxon>Hypocreales</taxon>
        <taxon>Ophiocordycipitaceae</taxon>
        <taxon>Hirsutella</taxon>
    </lineage>
</organism>
<sequence>MPRAAADETVPVAAATPAPRVLLGARFLANRAPQTTAPAAAADPLPATSSARSGTDCFTTSMVDTSACSFATKDGKLSTVSCFPTQATSSECSPGLMCTTDTSNNDVCMVRRDSLDTGGIIIAVIFGALVGIGIGVLTFLCCRDRREQKRLAAKAEAVALARAHTRKQKANDAHVPLMRQQEGAPGSPNPFQQASGQP</sequence>
<keyword evidence="2" id="KW-1133">Transmembrane helix</keyword>